<evidence type="ECO:0000313" key="2">
    <source>
        <dbReference type="Proteomes" id="UP000028547"/>
    </source>
</evidence>
<gene>
    <name evidence="1" type="ORF">Q664_04215</name>
</gene>
<dbReference type="Proteomes" id="UP000028547">
    <property type="component" value="Unassembled WGS sequence"/>
</dbReference>
<dbReference type="EMBL" id="JPMI01000022">
    <property type="protein sequence ID" value="KFA94264.1"/>
    <property type="molecule type" value="Genomic_DNA"/>
</dbReference>
<protein>
    <submittedName>
        <fullName evidence="1">Uncharacterized protein</fullName>
    </submittedName>
</protein>
<evidence type="ECO:0000313" key="1">
    <source>
        <dbReference type="EMBL" id="KFA94264.1"/>
    </source>
</evidence>
<dbReference type="AlphaFoldDB" id="A0A084T0M9"/>
<sequence length="199" mass="22955">MTSSPPVDLSTPRLMELVHQYYPANMRQFAEGYSESEQYQRLVRARQEALRNSGPWERLVSTLTEVLPGCRVEDWSVLFSNDNCWRVRVNLPEVPRLEGGGQEVRAVVVLVSILAPVYVRYSSFRELFDRKWRNRRLFYEDVPETKPVAGKIEALVCSELGVQALPQHTLFTPVSDIECGNRSLGEAQLIDCLFTYDRW</sequence>
<accession>A0A084T0M9</accession>
<organism evidence="1 2">
    <name type="scientific">Archangium violaceum Cb vi76</name>
    <dbReference type="NCBI Taxonomy" id="1406225"/>
    <lineage>
        <taxon>Bacteria</taxon>
        <taxon>Pseudomonadati</taxon>
        <taxon>Myxococcota</taxon>
        <taxon>Myxococcia</taxon>
        <taxon>Myxococcales</taxon>
        <taxon>Cystobacterineae</taxon>
        <taxon>Archangiaceae</taxon>
        <taxon>Archangium</taxon>
    </lineage>
</organism>
<comment type="caution">
    <text evidence="1">The sequence shown here is derived from an EMBL/GenBank/DDBJ whole genome shotgun (WGS) entry which is preliminary data.</text>
</comment>
<name>A0A084T0M9_9BACT</name>
<reference evidence="1 2" key="1">
    <citation type="submission" date="2014-07" db="EMBL/GenBank/DDBJ databases">
        <title>Draft Genome Sequence of Gephyronic Acid Producer, Cystobacter violaceus Strain Cb vi76.</title>
        <authorList>
            <person name="Stevens D.C."/>
            <person name="Young J."/>
            <person name="Carmichael R."/>
            <person name="Tan J."/>
            <person name="Taylor R.E."/>
        </authorList>
    </citation>
    <scope>NUCLEOTIDE SEQUENCE [LARGE SCALE GENOMIC DNA]</scope>
    <source>
        <strain evidence="1 2">Cb vi76</strain>
    </source>
</reference>
<proteinExistence type="predicted"/>